<dbReference type="GO" id="GO:0003676">
    <property type="term" value="F:nucleic acid binding"/>
    <property type="evidence" value="ECO:0007669"/>
    <property type="project" value="InterPro"/>
</dbReference>
<keyword evidence="1" id="KW-0540">Nuclease</keyword>
<dbReference type="InterPro" id="IPR011129">
    <property type="entry name" value="CSD"/>
</dbReference>
<reference evidence="5 6" key="1">
    <citation type="submission" date="2014-09" db="EMBL/GenBank/DDBJ databases">
        <title>Vibrio maritimus JCM 19240. (C210) whole genome shotgun sequence.</title>
        <authorList>
            <person name="Sawabe T."/>
            <person name="Meirelles P."/>
            <person name="Nakanishi M."/>
            <person name="Sayaka M."/>
            <person name="Hattori M."/>
            <person name="Ohkuma M."/>
        </authorList>
    </citation>
    <scope>NUCLEOTIDE SEQUENCE [LARGE SCALE GENOMIC DNA]</scope>
    <source>
        <strain evidence="5 6">JCM 19240</strain>
    </source>
</reference>
<evidence type="ECO:0000313" key="5">
    <source>
        <dbReference type="EMBL" id="GAL33629.1"/>
    </source>
</evidence>
<dbReference type="SUPFAM" id="SSF50249">
    <property type="entry name" value="Nucleic acid-binding proteins"/>
    <property type="match status" value="1"/>
</dbReference>
<keyword evidence="2 5" id="KW-0378">Hydrolase</keyword>
<evidence type="ECO:0000256" key="2">
    <source>
        <dbReference type="ARBA" id="ARBA00022801"/>
    </source>
</evidence>
<dbReference type="InterPro" id="IPR013223">
    <property type="entry name" value="RNase_B_OB_dom"/>
</dbReference>
<comment type="caution">
    <text evidence="5">The sequence shown here is derived from an EMBL/GenBank/DDBJ whole genome shotgun (WGS) entry which is preliminary data.</text>
</comment>
<dbReference type="GO" id="GO:0005829">
    <property type="term" value="C:cytosol"/>
    <property type="evidence" value="ECO:0007669"/>
    <property type="project" value="UniProtKB-ARBA"/>
</dbReference>
<protein>
    <submittedName>
        <fullName evidence="5">Exoribonuclease II</fullName>
        <ecNumber evidence="5">3.1.13.1</ecNumber>
    </submittedName>
</protein>
<accession>A0A090T4E9</accession>
<organism evidence="5 6">
    <name type="scientific">Vibrio maritimus</name>
    <dbReference type="NCBI Taxonomy" id="990268"/>
    <lineage>
        <taxon>Bacteria</taxon>
        <taxon>Pseudomonadati</taxon>
        <taxon>Pseudomonadota</taxon>
        <taxon>Gammaproteobacteria</taxon>
        <taxon>Vibrionales</taxon>
        <taxon>Vibrionaceae</taxon>
        <taxon>Vibrio</taxon>
    </lineage>
</organism>
<dbReference type="Pfam" id="PF08206">
    <property type="entry name" value="OB_RNB"/>
    <property type="match status" value="1"/>
</dbReference>
<dbReference type="AlphaFoldDB" id="A0A090T4E9"/>
<name>A0A090T4E9_9VIBR</name>
<evidence type="ECO:0000256" key="1">
    <source>
        <dbReference type="ARBA" id="ARBA00022722"/>
    </source>
</evidence>
<dbReference type="EMBL" id="BBMT01000003">
    <property type="protein sequence ID" value="GAL33629.1"/>
    <property type="molecule type" value="Genomic_DNA"/>
</dbReference>
<dbReference type="GO" id="GO:0008859">
    <property type="term" value="F:exoribonuclease II activity"/>
    <property type="evidence" value="ECO:0007669"/>
    <property type="project" value="UniProtKB-EC"/>
</dbReference>
<proteinExistence type="predicted"/>
<dbReference type="SMART" id="SM00357">
    <property type="entry name" value="CSP"/>
    <property type="match status" value="1"/>
</dbReference>
<evidence type="ECO:0000313" key="6">
    <source>
        <dbReference type="Proteomes" id="UP000029224"/>
    </source>
</evidence>
<dbReference type="Proteomes" id="UP000029224">
    <property type="component" value="Unassembled WGS sequence"/>
</dbReference>
<sequence length="77" mass="8822">MFQDNPLLAQLKQQIQENLPKKEGTIKATEKGFGFLEVDAKNSFFIPPPYMKKCMHGDKVVAIIRTEKEREVAELKS</sequence>
<keyword evidence="3" id="KW-0269">Exonuclease</keyword>
<dbReference type="EC" id="3.1.13.1" evidence="5"/>
<dbReference type="InterPro" id="IPR012340">
    <property type="entry name" value="NA-bd_OB-fold"/>
</dbReference>
<dbReference type="Gene3D" id="2.40.50.140">
    <property type="entry name" value="Nucleic acid-binding proteins"/>
    <property type="match status" value="1"/>
</dbReference>
<evidence type="ECO:0000256" key="3">
    <source>
        <dbReference type="ARBA" id="ARBA00022839"/>
    </source>
</evidence>
<evidence type="ECO:0000259" key="4">
    <source>
        <dbReference type="SMART" id="SM00357"/>
    </source>
</evidence>
<gene>
    <name evidence="5" type="ORF">JCM19240_2325</name>
</gene>
<feature type="domain" description="Cold-shock" evidence="4">
    <location>
        <begin position="23"/>
        <end position="77"/>
    </location>
</feature>
<reference evidence="5 6" key="2">
    <citation type="submission" date="2014-09" db="EMBL/GenBank/DDBJ databases">
        <authorList>
            <consortium name="NBRP consortium"/>
            <person name="Sawabe T."/>
            <person name="Meirelles P."/>
            <person name="Nakanishi M."/>
            <person name="Sayaka M."/>
            <person name="Hattori M."/>
            <person name="Ohkuma M."/>
        </authorList>
    </citation>
    <scope>NUCLEOTIDE SEQUENCE [LARGE SCALE GENOMIC DNA]</scope>
    <source>
        <strain evidence="5 6">JCM 19240</strain>
    </source>
</reference>
<keyword evidence="6" id="KW-1185">Reference proteome</keyword>